<organism evidence="1">
    <name type="scientific">Opuntia streptacantha</name>
    <name type="common">Prickly pear cactus</name>
    <name type="synonym">Opuntia cardona</name>
    <dbReference type="NCBI Taxonomy" id="393608"/>
    <lineage>
        <taxon>Eukaryota</taxon>
        <taxon>Viridiplantae</taxon>
        <taxon>Streptophyta</taxon>
        <taxon>Embryophyta</taxon>
        <taxon>Tracheophyta</taxon>
        <taxon>Spermatophyta</taxon>
        <taxon>Magnoliopsida</taxon>
        <taxon>eudicotyledons</taxon>
        <taxon>Gunneridae</taxon>
        <taxon>Pentapetalae</taxon>
        <taxon>Caryophyllales</taxon>
        <taxon>Cactineae</taxon>
        <taxon>Cactaceae</taxon>
        <taxon>Opuntioideae</taxon>
        <taxon>Opuntia</taxon>
    </lineage>
</organism>
<evidence type="ECO:0000313" key="1">
    <source>
        <dbReference type="EMBL" id="MBA4615418.1"/>
    </source>
</evidence>
<sequence>MHSSHISGKDFMTGSLDSSSLFMALSIRSSVTGIAWHDPTLFFSIVSLSWISASMPLFSIPPHSSQKHFQSFSLIIVKPSVAEVFCNITPRLQVNSRGLSNNREWF</sequence>
<name>A0A7C8YD92_OPUST</name>
<proteinExistence type="predicted"/>
<dbReference type="AlphaFoldDB" id="A0A7C8YD92"/>
<accession>A0A7C8YD92</accession>
<reference evidence="1" key="1">
    <citation type="journal article" date="2013" name="J. Plant Res.">
        <title>Effect of fungi and light on seed germination of three Opuntia species from semiarid lands of central Mexico.</title>
        <authorList>
            <person name="Delgado-Sanchez P."/>
            <person name="Jimenez-Bremont J.F."/>
            <person name="Guerrero-Gonzalez Mde L."/>
            <person name="Flores J."/>
        </authorList>
    </citation>
    <scope>NUCLEOTIDE SEQUENCE</scope>
    <source>
        <tissue evidence="1">Cladode</tissue>
    </source>
</reference>
<reference evidence="1" key="2">
    <citation type="submission" date="2020-07" db="EMBL/GenBank/DDBJ databases">
        <authorList>
            <person name="Vera ALvarez R."/>
            <person name="Arias-Moreno D.M."/>
            <person name="Jimenez-Jacinto V."/>
            <person name="Jimenez-Bremont J.F."/>
            <person name="Swaminathan K."/>
            <person name="Moose S.P."/>
            <person name="Guerrero-Gonzalez M.L."/>
            <person name="Marino-Ramirez L."/>
            <person name="Landsman D."/>
            <person name="Rodriguez-Kessler M."/>
            <person name="Delgado-Sanchez P."/>
        </authorList>
    </citation>
    <scope>NUCLEOTIDE SEQUENCE</scope>
    <source>
        <tissue evidence="1">Cladode</tissue>
    </source>
</reference>
<protein>
    <submittedName>
        <fullName evidence="1">Uncharacterized protein</fullName>
    </submittedName>
</protein>
<dbReference type="EMBL" id="GISG01007355">
    <property type="protein sequence ID" value="MBA4615418.1"/>
    <property type="molecule type" value="Transcribed_RNA"/>
</dbReference>